<gene>
    <name evidence="1" type="ORF">ALP29_03737</name>
</gene>
<accession>A0A3M5VU42</accession>
<dbReference type="Proteomes" id="UP000280395">
    <property type="component" value="Unassembled WGS sequence"/>
</dbReference>
<proteinExistence type="predicted"/>
<evidence type="ECO:0000313" key="2">
    <source>
        <dbReference type="Proteomes" id="UP000280395"/>
    </source>
</evidence>
<reference evidence="1 2" key="1">
    <citation type="submission" date="2018-08" db="EMBL/GenBank/DDBJ databases">
        <title>Recombination of ecologically and evolutionarily significant loci maintains genetic cohesion in the Pseudomonas syringae species complex.</title>
        <authorList>
            <person name="Dillon M."/>
            <person name="Thakur S."/>
            <person name="Almeida R.N.D."/>
            <person name="Weir B.S."/>
            <person name="Guttman D.S."/>
        </authorList>
    </citation>
    <scope>NUCLEOTIDE SEQUENCE [LARGE SCALE GENOMIC DNA]</scope>
    <source>
        <strain evidence="1 2">ICMP 14479</strain>
    </source>
</reference>
<organism evidence="1 2">
    <name type="scientific">Pseudomonas syringae pv. avii</name>
    <dbReference type="NCBI Taxonomy" id="663959"/>
    <lineage>
        <taxon>Bacteria</taxon>
        <taxon>Pseudomonadati</taxon>
        <taxon>Pseudomonadota</taxon>
        <taxon>Gammaproteobacteria</taxon>
        <taxon>Pseudomonadales</taxon>
        <taxon>Pseudomonadaceae</taxon>
        <taxon>Pseudomonas</taxon>
        <taxon>Pseudomonas syringae</taxon>
    </lineage>
</organism>
<protein>
    <recommendedName>
        <fullName evidence="3">Type III secretion protein</fullName>
    </recommendedName>
</protein>
<comment type="caution">
    <text evidence="1">The sequence shown here is derived from an EMBL/GenBank/DDBJ whole genome shotgun (WGS) entry which is preliminary data.</text>
</comment>
<name>A0A3M5VU42_PSESX</name>
<dbReference type="AlphaFoldDB" id="A0A3M5VU42"/>
<dbReference type="GeneID" id="99642592"/>
<evidence type="ECO:0008006" key="3">
    <source>
        <dbReference type="Google" id="ProtNLM"/>
    </source>
</evidence>
<dbReference type="RefSeq" id="WP_014716822.1">
    <property type="nucleotide sequence ID" value="NZ_RBUA01000386.1"/>
</dbReference>
<sequence>MKALVSDWLSSGKEKIALFEGDDEVTLQRQGDTVLLGAQLTSSLPDNSALQGWLRLGAASLNHFQGALAQKADTGALWVINSLRADRGEAGLLGCLEALLNQRDTWRAINARLARPVQNLKPTPLSSRSY</sequence>
<evidence type="ECO:0000313" key="1">
    <source>
        <dbReference type="EMBL" id="RMU61770.1"/>
    </source>
</evidence>
<dbReference type="EMBL" id="RBUA01000386">
    <property type="protein sequence ID" value="RMU61770.1"/>
    <property type="molecule type" value="Genomic_DNA"/>
</dbReference>